<protein>
    <submittedName>
        <fullName evidence="1">Uncharacterized protein</fullName>
    </submittedName>
</protein>
<dbReference type="EMBL" id="ON649700">
    <property type="protein sequence ID" value="UVF62401.1"/>
    <property type="molecule type" value="Genomic_DNA"/>
</dbReference>
<evidence type="ECO:0000313" key="1">
    <source>
        <dbReference type="EMBL" id="UVF62401.1"/>
    </source>
</evidence>
<accession>A0A976UAP0</accession>
<name>A0A976UAP0_9CAUD</name>
<reference evidence="1 2" key="1">
    <citation type="submission" date="2022-05" db="EMBL/GenBank/DDBJ databases">
        <title>Diverse viruses of marine archaea discovered using metagenomics.</title>
        <authorList>
            <person name="Zhou Y."/>
        </authorList>
    </citation>
    <scope>NUCLEOTIDE SEQUENCE [LARGE SCALE GENOMIC DNA]</scope>
    <source>
        <strain evidence="1">YSH_174770</strain>
    </source>
</reference>
<dbReference type="Proteomes" id="UP001157003">
    <property type="component" value="Segment"/>
</dbReference>
<keyword evidence="2" id="KW-1185">Reference proteome</keyword>
<evidence type="ECO:0000313" key="2">
    <source>
        <dbReference type="Proteomes" id="UP001157003"/>
    </source>
</evidence>
<organism evidence="1 2">
    <name type="scientific">Nitrososphaeria virus YSH_174770</name>
    <dbReference type="NCBI Taxonomy" id="3071322"/>
    <lineage>
        <taxon>Viruses</taxon>
        <taxon>Duplodnaviria</taxon>
        <taxon>Heunggongvirae</taxon>
        <taxon>Uroviricota</taxon>
        <taxon>Caudoviricetes</taxon>
        <taxon>Juravirales</taxon>
        <taxon>Yangangviridae</taxon>
        <taxon>Senitvirus</taxon>
        <taxon>Senitvirus yangshanense</taxon>
    </lineage>
</organism>
<proteinExistence type="predicted"/>
<sequence>MTSISDKINQMIAKQLESAEFTSANPTHINTLIQVNELENQNFEDDILNMIHAETKKKERDEKEQPLEASKINFDSIKETDAEGILKKVGVEPSRIAELLALTGGKGGIGMMGKLGAIAGIAAPFGIAMMVQPVTEAVVAELQRPGGFLDKRVKIDAREETLAELDRQTRQNTRIGDRQVIIQQFNGFRNFEGFASTNTSEMIRTNSDRVLDIGLLDRAQGVQ</sequence>